<comment type="caution">
    <text evidence="4">The sequence shown here is derived from an EMBL/GenBank/DDBJ whole genome shotgun (WGS) entry which is preliminary data.</text>
</comment>
<feature type="signal peptide" evidence="3">
    <location>
        <begin position="1"/>
        <end position="22"/>
    </location>
</feature>
<gene>
    <name evidence="4" type="ORF">GLIP_3266</name>
</gene>
<keyword evidence="5" id="KW-1185">Reference proteome</keyword>
<feature type="chain" id="PRO_5003900431" description="PEP-CTERM system TPR-repeat protein PrsT" evidence="3">
    <location>
        <begin position="23"/>
        <end position="929"/>
    </location>
</feature>
<dbReference type="STRING" id="1127673.GLIP_3266"/>
<dbReference type="InterPro" id="IPR014266">
    <property type="entry name" value="PEP-CTERM_TPR_PrsT"/>
</dbReference>
<dbReference type="Pfam" id="PF13181">
    <property type="entry name" value="TPR_8"/>
    <property type="match status" value="3"/>
</dbReference>
<evidence type="ECO:0008006" key="6">
    <source>
        <dbReference type="Google" id="ProtNLM"/>
    </source>
</evidence>
<keyword evidence="2" id="KW-0175">Coiled coil</keyword>
<dbReference type="NCBIfam" id="TIGR02917">
    <property type="entry name" value="PEP_TPR_lipo"/>
    <property type="match status" value="1"/>
</dbReference>
<evidence type="ECO:0000313" key="5">
    <source>
        <dbReference type="Proteomes" id="UP000006334"/>
    </source>
</evidence>
<organism evidence="4 5">
    <name type="scientific">Aliiglaciecola lipolytica E3</name>
    <dbReference type="NCBI Taxonomy" id="1127673"/>
    <lineage>
        <taxon>Bacteria</taxon>
        <taxon>Pseudomonadati</taxon>
        <taxon>Pseudomonadota</taxon>
        <taxon>Gammaproteobacteria</taxon>
        <taxon>Alteromonadales</taxon>
        <taxon>Alteromonadaceae</taxon>
        <taxon>Aliiglaciecola</taxon>
    </lineage>
</organism>
<sequence length="929" mass="105245">MVKLAKIVMLATLLSVGSPAIAQNSSEYYEKALASFEEKDFETAYIHLKNSLQKNEDNLPAKILMGKVLLISGYMYESEEILEEALAMGADPSLVVDTLGKVWLYTKQNEKIIDSEFKNLTPKSFNEWQIIVATAHLNLKNVEAARQGYELALKNDPANIRTLNALASLEMRDEKFEKAKSYLELSIELEPENTQTLRIFGDLFLYQKKLDEAIKYYKQSYALDSDDPIVKRSLVTAHLQNQDTESAKQLLDEILQQTPGDPTGMLMKAWLLAKNQMSDDAARELENLSAQLAGLSEEALQEDPSLFYVSALSAFALQNYVQAKSFFIQYLNFVPNNVEAVALLAQTHVKLNEPKPALEAMQRHERALMVKLDNALLLADLYLANDKVFKAVEISEKLNEQYPDNPDVALLEIKTLKARGKLEQALAQLNQSKYAQNNIRFIIMRSELFMQMGKVQEADEIADFLLEAAPDNIDFLNLKAAIQIRLRDYAQAEVFLDKALAINSEHFSAQYNKANLLSSRGEHKAALEIAEKLNAIQPDQVSILTLLARCQLNADNQEKAIKNLQRVLQKDISNLNALELLATIYTQQGELEKAIRQLNVAIKTEPDAAVYQMRRVDLYIALKQLDRAERELKKISYMVQDDPVGLVELSKLQFKAGLFDNAKQSIVSAYEILPDSLFLATEYIRMHLSTNDLDKARDMLDKWLKSNPQESKLFILSGDVNVAAANLAAGSEDYLRALEVNSMDRSALFKLYQLASRGVNKDKFENLVLSLLEQNPDQHFQRNMLADFYVNQKRLEEALPHYKKLITVDALPNKAYMLNNLANIYISRDLQQASEYINEALKLGVEDAALYDTQGWIKSLQGNFEEGLTILRKSFAMNSNDPSNQYHLAYTLQKLGRTSEAKHSLDRALNSNQEFMEKDQAEALRTQLK</sequence>
<proteinExistence type="predicted"/>
<protein>
    <recommendedName>
        <fullName evidence="6">PEP-CTERM system TPR-repeat protein PrsT</fullName>
    </recommendedName>
</protein>
<dbReference type="Proteomes" id="UP000006334">
    <property type="component" value="Unassembled WGS sequence"/>
</dbReference>
<feature type="repeat" description="TPR" evidence="1">
    <location>
        <begin position="575"/>
        <end position="608"/>
    </location>
</feature>
<dbReference type="SMART" id="SM00028">
    <property type="entry name" value="TPR"/>
    <property type="match status" value="15"/>
</dbReference>
<dbReference type="Gene3D" id="1.25.40.10">
    <property type="entry name" value="Tetratricopeptide repeat domain"/>
    <property type="match status" value="5"/>
</dbReference>
<reference evidence="4 5" key="1">
    <citation type="journal article" date="2017" name="Antonie Van Leeuwenhoek">
        <title>Rhizobium rhizosphaerae sp. nov., a novel species isolated from rice rhizosphere.</title>
        <authorList>
            <person name="Zhao J.J."/>
            <person name="Zhang J."/>
            <person name="Zhang R.J."/>
            <person name="Zhang C.W."/>
            <person name="Yin H.Q."/>
            <person name="Zhang X.X."/>
        </authorList>
    </citation>
    <scope>NUCLEOTIDE SEQUENCE [LARGE SCALE GENOMIC DNA]</scope>
    <source>
        <strain evidence="4 5">E3</strain>
    </source>
</reference>
<dbReference type="InterPro" id="IPR011990">
    <property type="entry name" value="TPR-like_helical_dom_sf"/>
</dbReference>
<dbReference type="eggNOG" id="COG0457">
    <property type="taxonomic scope" value="Bacteria"/>
</dbReference>
<dbReference type="Pfam" id="PF14559">
    <property type="entry name" value="TPR_19"/>
    <property type="match status" value="3"/>
</dbReference>
<dbReference type="PROSITE" id="PS50005">
    <property type="entry name" value="TPR"/>
    <property type="match status" value="3"/>
</dbReference>
<evidence type="ECO:0000313" key="4">
    <source>
        <dbReference type="EMBL" id="GAC15880.1"/>
    </source>
</evidence>
<evidence type="ECO:0000256" key="1">
    <source>
        <dbReference type="PROSITE-ProRule" id="PRU00339"/>
    </source>
</evidence>
<dbReference type="InterPro" id="IPR019734">
    <property type="entry name" value="TPR_rpt"/>
</dbReference>
<name>K6YXC0_9ALTE</name>
<keyword evidence="1" id="KW-0802">TPR repeat</keyword>
<accession>K6YXC0</accession>
<dbReference type="SUPFAM" id="SSF48452">
    <property type="entry name" value="TPR-like"/>
    <property type="match status" value="3"/>
</dbReference>
<dbReference type="PANTHER" id="PTHR12558:SF13">
    <property type="entry name" value="CELL DIVISION CYCLE PROTEIN 27 HOMOLOG"/>
    <property type="match status" value="1"/>
</dbReference>
<feature type="repeat" description="TPR" evidence="1">
    <location>
        <begin position="194"/>
        <end position="227"/>
    </location>
</feature>
<feature type="coiled-coil region" evidence="2">
    <location>
        <begin position="547"/>
        <end position="581"/>
    </location>
</feature>
<evidence type="ECO:0000256" key="2">
    <source>
        <dbReference type="SAM" id="Coils"/>
    </source>
</evidence>
<dbReference type="EMBL" id="BAEN01000064">
    <property type="protein sequence ID" value="GAC15880.1"/>
    <property type="molecule type" value="Genomic_DNA"/>
</dbReference>
<evidence type="ECO:0000256" key="3">
    <source>
        <dbReference type="SAM" id="SignalP"/>
    </source>
</evidence>
<feature type="repeat" description="TPR" evidence="1">
    <location>
        <begin position="160"/>
        <end position="193"/>
    </location>
</feature>
<dbReference type="PANTHER" id="PTHR12558">
    <property type="entry name" value="CELL DIVISION CYCLE 16,23,27"/>
    <property type="match status" value="1"/>
</dbReference>
<keyword evidence="3" id="KW-0732">Signal</keyword>
<dbReference type="AlphaFoldDB" id="K6YXC0"/>